<comment type="caution">
    <text evidence="1">The sequence shown here is derived from an EMBL/GenBank/DDBJ whole genome shotgun (WGS) entry which is preliminary data.</text>
</comment>
<evidence type="ECO:0000313" key="1">
    <source>
        <dbReference type="EMBL" id="MCF2219899.1"/>
    </source>
</evidence>
<name>A0ABS9C857_9FLAO</name>
<gene>
    <name evidence="1" type="ORF">H9Q08_11320</name>
</gene>
<proteinExistence type="predicted"/>
<sequence>MKTAYNPSKYPVFEADQVLSQKHLNRAISYLEEQDRLTRVGGIGIGILCGMEISQPNSTQIKISCGTAITSLGYQIQCEEQTFGYYHNVELSSNFLNPKYIDGEFIEMQMQYTKMYESLKNSVELLPNNTLEVDKIAIPNNFFKDKIVILLLETSLIDEKNCVTTNCDDKGKRLEFKIRPLLVPINQLNLVLFPEYPKIVNFEKISLPRYNVPHNQLITGSDVLNEFKKNLADSVINNVSEKISLVYNSYKSAINNTVDFNVLNNPKTALETVINANKNSVNVQYLWDWMSDIAFAYNEIVEFDVQNPSLCCVDEKMFPFHVVLGSVEDFSKEYRTPFFSTQNSSLKNSKKRKELTVLFARLQHIIKYWITEDHVIRVTPSLYGDVPLSKKSIPFYYDQILDLNKKWNPKKTLKNRNGEILSYHSNIANYTNLDNVKNPLLYDTEKYNFFRIEGHIGRKYTEVVEELTIKKNAYNLPFNITALNAVDYIGKELDISKFQGRWDDLEADYDMARKRMYNITEFVINWIALNRIDLVEKSLLTNESIDSFKNILTQIKKLLTNDLKDFLPNFISFNEVFKELNQIFLMHRFCIQFFNKDKLSMIAEDLIDRFDDINELFLEDPFAVIYEESQLRWQKLFKELFFSTFVQKHPEIEHKAGVTKGGTFILVYVDSTVFKPKTPVKSYVQLLESIKIYKRGFNLKESVMQEINASITFKDYTSQIVALPEELDKCKQETENIKSNILKVAEYNLSPLYTKEMRSYLLGNLYKAIQYPVTEKPQEVSFQQLVIADFFVPYMCCGEGNNIELKIEKKEPLSISLNTLKYCNTDDKEYEVIIKGKKDGSFLGTAKNAIVKRSDKFYLQPNHESIKNPAKYTLQYETEEELSNTLEIEISKPNEISNWSVAMDKDNFKTFLFTNNAQDDKHEYEIDFGDKTEKITTDKKVVSHTFPFNEKVNAFTVTIKQLGELCINTQKIGVKVGDFNHPDFNEKDFNTQK</sequence>
<dbReference type="RefSeq" id="WP_235131426.1">
    <property type="nucleotide sequence ID" value="NZ_JACSGT010000001.1"/>
</dbReference>
<protein>
    <submittedName>
        <fullName evidence="1">Uncharacterized protein</fullName>
    </submittedName>
</protein>
<reference evidence="1" key="1">
    <citation type="submission" date="2021-08" db="EMBL/GenBank/DDBJ databases">
        <title>Complete genome sequence of Chryseobacterium sp strain PS-8.</title>
        <authorList>
            <person name="Das S.K."/>
        </authorList>
    </citation>
    <scope>NUCLEOTIDE SEQUENCE</scope>
    <source>
        <strain evidence="1">PS-8</strain>
    </source>
</reference>
<dbReference type="Proteomes" id="UP001430374">
    <property type="component" value="Unassembled WGS sequence"/>
</dbReference>
<dbReference type="EMBL" id="JACSGT010000001">
    <property type="protein sequence ID" value="MCF2219899.1"/>
    <property type="molecule type" value="Genomic_DNA"/>
</dbReference>
<evidence type="ECO:0000313" key="2">
    <source>
        <dbReference type="Proteomes" id="UP001430374"/>
    </source>
</evidence>
<organism evidence="1 2">
    <name type="scientific">Chryseobacterium indicum</name>
    <dbReference type="NCBI Taxonomy" id="2766954"/>
    <lineage>
        <taxon>Bacteria</taxon>
        <taxon>Pseudomonadati</taxon>
        <taxon>Bacteroidota</taxon>
        <taxon>Flavobacteriia</taxon>
        <taxon>Flavobacteriales</taxon>
        <taxon>Weeksellaceae</taxon>
        <taxon>Chryseobacterium group</taxon>
        <taxon>Chryseobacterium</taxon>
    </lineage>
</organism>
<keyword evidence="2" id="KW-1185">Reference proteome</keyword>
<accession>A0ABS9C857</accession>